<dbReference type="InterPro" id="IPR002052">
    <property type="entry name" value="DNA_methylase_N6_adenine_CS"/>
</dbReference>
<dbReference type="GO" id="GO:0016279">
    <property type="term" value="F:protein-lysine N-methyltransferase activity"/>
    <property type="evidence" value="ECO:0007669"/>
    <property type="project" value="InterPro"/>
</dbReference>
<feature type="compositionally biased region" description="Basic and acidic residues" evidence="5">
    <location>
        <begin position="38"/>
        <end position="52"/>
    </location>
</feature>
<dbReference type="AlphaFoldDB" id="A0A7S2BFX1"/>
<dbReference type="InterPro" id="IPR029063">
    <property type="entry name" value="SAM-dependent_MTases_sf"/>
</dbReference>
<evidence type="ECO:0000256" key="2">
    <source>
        <dbReference type="ARBA" id="ARBA00022490"/>
    </source>
</evidence>
<evidence type="ECO:0008006" key="7">
    <source>
        <dbReference type="Google" id="ProtNLM"/>
    </source>
</evidence>
<dbReference type="PANTHER" id="PTHR13200">
    <property type="entry name" value="EEF1A LYSINE METHYLTRANSFERASE 1"/>
    <property type="match status" value="1"/>
</dbReference>
<evidence type="ECO:0000256" key="4">
    <source>
        <dbReference type="ARBA" id="ARBA00022679"/>
    </source>
</evidence>
<evidence type="ECO:0000256" key="5">
    <source>
        <dbReference type="SAM" id="MobiDB-lite"/>
    </source>
</evidence>
<dbReference type="GO" id="GO:0003676">
    <property type="term" value="F:nucleic acid binding"/>
    <property type="evidence" value="ECO:0007669"/>
    <property type="project" value="InterPro"/>
</dbReference>
<evidence type="ECO:0000313" key="6">
    <source>
        <dbReference type="EMBL" id="CAD9395826.1"/>
    </source>
</evidence>
<keyword evidence="4" id="KW-0808">Transferase</keyword>
<protein>
    <recommendedName>
        <fullName evidence="7">Protein-lysine N-methyltransferase</fullName>
    </recommendedName>
</protein>
<keyword evidence="2" id="KW-0963">Cytoplasm</keyword>
<reference evidence="6" key="1">
    <citation type="submission" date="2021-01" db="EMBL/GenBank/DDBJ databases">
        <authorList>
            <person name="Corre E."/>
            <person name="Pelletier E."/>
            <person name="Niang G."/>
            <person name="Scheremetjew M."/>
            <person name="Finn R."/>
            <person name="Kale V."/>
            <person name="Holt S."/>
            <person name="Cochrane G."/>
            <person name="Meng A."/>
            <person name="Brown T."/>
            <person name="Cohen L."/>
        </authorList>
    </citation>
    <scope>NUCLEOTIDE SEQUENCE</scope>
    <source>
        <strain evidence="6">RCC1693</strain>
    </source>
</reference>
<dbReference type="PROSITE" id="PS00092">
    <property type="entry name" value="N6_MTASE"/>
    <property type="match status" value="1"/>
</dbReference>
<comment type="subcellular location">
    <subcellularLocation>
        <location evidence="1">Cytoplasm</location>
    </subcellularLocation>
</comment>
<dbReference type="Pfam" id="PF10237">
    <property type="entry name" value="N6-adenineMlase"/>
    <property type="match status" value="1"/>
</dbReference>
<dbReference type="PANTHER" id="PTHR13200:SF1">
    <property type="entry name" value="NUCLEIC ACID BINDING PROTEIN"/>
    <property type="match status" value="1"/>
</dbReference>
<dbReference type="SUPFAM" id="SSF53335">
    <property type="entry name" value="S-adenosyl-L-methionine-dependent methyltransferases"/>
    <property type="match status" value="1"/>
</dbReference>
<accession>A0A7S2BFX1</accession>
<keyword evidence="3" id="KW-0489">Methyltransferase</keyword>
<dbReference type="GO" id="GO:0032259">
    <property type="term" value="P:methylation"/>
    <property type="evidence" value="ECO:0007669"/>
    <property type="project" value="UniProtKB-KW"/>
</dbReference>
<dbReference type="GO" id="GO:0005737">
    <property type="term" value="C:cytoplasm"/>
    <property type="evidence" value="ECO:0007669"/>
    <property type="project" value="UniProtKB-SubCell"/>
</dbReference>
<dbReference type="EMBL" id="HBGT01007124">
    <property type="protein sequence ID" value="CAD9395826.1"/>
    <property type="molecule type" value="Transcribed_RNA"/>
</dbReference>
<dbReference type="InterPro" id="IPR041370">
    <property type="entry name" value="Mlase_EEF1AKMT1/ZCCHC4"/>
</dbReference>
<gene>
    <name evidence="6" type="ORF">FPAR1323_LOCUS3863</name>
</gene>
<evidence type="ECO:0000256" key="3">
    <source>
        <dbReference type="ARBA" id="ARBA00022603"/>
    </source>
</evidence>
<organism evidence="6">
    <name type="scientific">Florenciella parvula</name>
    <dbReference type="NCBI Taxonomy" id="236787"/>
    <lineage>
        <taxon>Eukaryota</taxon>
        <taxon>Sar</taxon>
        <taxon>Stramenopiles</taxon>
        <taxon>Ochrophyta</taxon>
        <taxon>Dictyochophyceae</taxon>
        <taxon>Florenciellales</taxon>
        <taxon>Florenciella</taxon>
    </lineage>
</organism>
<proteinExistence type="predicted"/>
<sequence length="256" mass="29024">MADTGCDMSEEELLAMLRGIDASKIQSESQVVYPEKSAQAEEKDQEATTPEDLKAETFTEFLAKNPEKHTCSGKDLNQYWYSAITIEKMVAEVQAHGGEPLKVAFVSTPSLFFSLTAEQRRECAVLDYDRKWESEPGFVFYDYNEPEAVPEEIKGTFDMLVIDPPYITREVWAQYAITAKLLLAPNGRVMLTTVAENAPMMKELLDVEPQTFRPSVPNLVYQYCLYTSYPSEGLDCDNPEITEIIEQKHVELRPGH</sequence>
<dbReference type="InterPro" id="IPR019369">
    <property type="entry name" value="Efm5/EEF1AKMT1"/>
</dbReference>
<name>A0A7S2BFX1_9STRA</name>
<evidence type="ECO:0000256" key="1">
    <source>
        <dbReference type="ARBA" id="ARBA00004496"/>
    </source>
</evidence>
<feature type="region of interest" description="Disordered" evidence="5">
    <location>
        <begin position="27"/>
        <end position="52"/>
    </location>
</feature>